<gene>
    <name evidence="8" type="ORF">AS188_14890</name>
</gene>
<feature type="domain" description="Type II secretion system protein GspF" evidence="7">
    <location>
        <begin position="154"/>
        <end position="279"/>
    </location>
</feature>
<name>A0A0U2YZB9_9MICC</name>
<dbReference type="Pfam" id="PF00482">
    <property type="entry name" value="T2SSF"/>
    <property type="match status" value="1"/>
</dbReference>
<evidence type="ECO:0000256" key="6">
    <source>
        <dbReference type="SAM" id="Phobius"/>
    </source>
</evidence>
<feature type="transmembrane region" description="Helical" evidence="6">
    <location>
        <begin position="6"/>
        <end position="28"/>
    </location>
</feature>
<protein>
    <submittedName>
        <fullName evidence="8">Secretion system protein</fullName>
    </submittedName>
</protein>
<dbReference type="Proteomes" id="UP000057181">
    <property type="component" value="Chromosome"/>
</dbReference>
<dbReference type="RefSeq" id="WP_058859497.1">
    <property type="nucleotide sequence ID" value="NZ_BJZR01000217.1"/>
</dbReference>
<dbReference type="InterPro" id="IPR018076">
    <property type="entry name" value="T2SS_GspF_dom"/>
</dbReference>
<feature type="transmembrane region" description="Helical" evidence="6">
    <location>
        <begin position="262"/>
        <end position="284"/>
    </location>
</feature>
<comment type="subcellular location">
    <subcellularLocation>
        <location evidence="1">Cell membrane</location>
        <topology evidence="1">Multi-pass membrane protein</topology>
    </subcellularLocation>
</comment>
<proteinExistence type="predicted"/>
<evidence type="ECO:0000259" key="7">
    <source>
        <dbReference type="Pfam" id="PF00482"/>
    </source>
</evidence>
<feature type="transmembrane region" description="Helical" evidence="6">
    <location>
        <begin position="89"/>
        <end position="109"/>
    </location>
</feature>
<keyword evidence="5 6" id="KW-0472">Membrane</keyword>
<dbReference type="EMBL" id="CP013254">
    <property type="protein sequence ID" value="ALU40817.1"/>
    <property type="molecule type" value="Genomic_DNA"/>
</dbReference>
<organism evidence="8 9">
    <name type="scientific">Kocuria flava</name>
    <dbReference type="NCBI Taxonomy" id="446860"/>
    <lineage>
        <taxon>Bacteria</taxon>
        <taxon>Bacillati</taxon>
        <taxon>Actinomycetota</taxon>
        <taxon>Actinomycetes</taxon>
        <taxon>Micrococcales</taxon>
        <taxon>Micrococcaceae</taxon>
        <taxon>Kocuria</taxon>
    </lineage>
</organism>
<dbReference type="STRING" id="446860.AS188_14890"/>
<feature type="transmembrane region" description="Helical" evidence="6">
    <location>
        <begin position="115"/>
        <end position="136"/>
    </location>
</feature>
<dbReference type="AlphaFoldDB" id="A0A0U2YZB9"/>
<evidence type="ECO:0000256" key="4">
    <source>
        <dbReference type="ARBA" id="ARBA00022989"/>
    </source>
</evidence>
<evidence type="ECO:0000256" key="1">
    <source>
        <dbReference type="ARBA" id="ARBA00004651"/>
    </source>
</evidence>
<dbReference type="OrthoDB" id="9810662at2"/>
<keyword evidence="4 6" id="KW-1133">Transmembrane helix</keyword>
<dbReference type="KEGG" id="kfv:AS188_14890"/>
<dbReference type="PANTHER" id="PTHR35007">
    <property type="entry name" value="INTEGRAL MEMBRANE PROTEIN-RELATED"/>
    <property type="match status" value="1"/>
</dbReference>
<accession>A0A0U2YZB9</accession>
<evidence type="ECO:0000256" key="2">
    <source>
        <dbReference type="ARBA" id="ARBA00022475"/>
    </source>
</evidence>
<evidence type="ECO:0000256" key="5">
    <source>
        <dbReference type="ARBA" id="ARBA00023136"/>
    </source>
</evidence>
<evidence type="ECO:0000256" key="3">
    <source>
        <dbReference type="ARBA" id="ARBA00022692"/>
    </source>
</evidence>
<dbReference type="PANTHER" id="PTHR35007:SF2">
    <property type="entry name" value="PILUS ASSEMBLE PROTEIN"/>
    <property type="match status" value="1"/>
</dbReference>
<dbReference type="GO" id="GO:0005886">
    <property type="term" value="C:plasma membrane"/>
    <property type="evidence" value="ECO:0007669"/>
    <property type="project" value="UniProtKB-SubCell"/>
</dbReference>
<keyword evidence="2" id="KW-1003">Cell membrane</keyword>
<sequence>MTALLLGPLLLAAAAAMAIWLAVGVRWGGDRMVRENLRIGLLSATSTDVREAPDFGWAQRLTTGKGRERLETLYSKAGRPAGWPIPRLLAYKTYALGAALLVGLLLLSLTGGNGMILLMTVVMVPVGYFLPELLLYSRGIERQKAIGLELADTLDQMMIAVEAGLGFESAMARAGHNGKGPLAEELVRTLQEMRVGIPRRDAYLALEQRTDVPDLRQFTRAVIQADAYGISIASVLRTQANEMRIKRKQRAEEAAQKIPTKILLPLMLFILPVLFIAVLGPTVINVLNTFL</sequence>
<evidence type="ECO:0000313" key="8">
    <source>
        <dbReference type="EMBL" id="ALU40817.1"/>
    </source>
</evidence>
<reference evidence="8 9" key="1">
    <citation type="submission" date="2015-11" db="EMBL/GenBank/DDBJ databases">
        <title>Complete Genome Sequence of Kocuria flava strain HO-9041.</title>
        <authorList>
            <person name="Zhou M."/>
            <person name="Dai J."/>
        </authorList>
    </citation>
    <scope>NUCLEOTIDE SEQUENCE [LARGE SCALE GENOMIC DNA]</scope>
    <source>
        <strain evidence="8 9">HO-9041</strain>
    </source>
</reference>
<keyword evidence="3 6" id="KW-0812">Transmembrane</keyword>
<evidence type="ECO:0000313" key="9">
    <source>
        <dbReference type="Proteomes" id="UP000057181"/>
    </source>
</evidence>